<keyword evidence="8" id="KW-0808">Transferase</keyword>
<keyword evidence="1" id="KW-0645">Protease</keyword>
<feature type="domain" description="THIF-type NAD/FAD binding fold" evidence="6">
    <location>
        <begin position="364"/>
        <end position="481"/>
    </location>
</feature>
<evidence type="ECO:0000259" key="6">
    <source>
        <dbReference type="Pfam" id="PF00899"/>
    </source>
</evidence>
<dbReference type="EMBL" id="JACBFH010000005">
    <property type="protein sequence ID" value="NYY96956.1"/>
    <property type="molecule type" value="Genomic_DNA"/>
</dbReference>
<dbReference type="GO" id="GO:0008237">
    <property type="term" value="F:metallopeptidase activity"/>
    <property type="evidence" value="ECO:0007669"/>
    <property type="project" value="UniProtKB-KW"/>
</dbReference>
<keyword evidence="5" id="KW-0482">Metalloprotease</keyword>
<gene>
    <name evidence="8" type="ORF">G6321_54835</name>
</gene>
<organism evidence="8">
    <name type="scientific">Bradyrhizobium barranii subsp. barranii</name>
    <dbReference type="NCBI Taxonomy" id="2823807"/>
    <lineage>
        <taxon>Bacteria</taxon>
        <taxon>Pseudomonadati</taxon>
        <taxon>Pseudomonadota</taxon>
        <taxon>Alphaproteobacteria</taxon>
        <taxon>Hyphomicrobiales</taxon>
        <taxon>Nitrobacteraceae</taxon>
        <taxon>Bradyrhizobium</taxon>
        <taxon>Bradyrhizobium barranii</taxon>
    </lineage>
</organism>
<keyword evidence="8" id="KW-0548">Nucleotidyltransferase</keyword>
<dbReference type="SUPFAM" id="SSF102712">
    <property type="entry name" value="JAB1/MPN domain"/>
    <property type="match status" value="1"/>
</dbReference>
<evidence type="ECO:0000256" key="2">
    <source>
        <dbReference type="ARBA" id="ARBA00022723"/>
    </source>
</evidence>
<dbReference type="Pfam" id="PF14457">
    <property type="entry name" value="Prok-E2_A"/>
    <property type="match status" value="1"/>
</dbReference>
<dbReference type="Gene3D" id="3.40.50.720">
    <property type="entry name" value="NAD(P)-binding Rossmann-like Domain"/>
    <property type="match status" value="1"/>
</dbReference>
<evidence type="ECO:0000256" key="4">
    <source>
        <dbReference type="ARBA" id="ARBA00022833"/>
    </source>
</evidence>
<dbReference type="Pfam" id="PF00899">
    <property type="entry name" value="ThiF"/>
    <property type="match status" value="1"/>
</dbReference>
<sequence>MGLHGWWSEFGQTVEAADDLVSVAARELAAAIDGSIPGVTVTGFKECATTGHTAVGFEVEVERPQDLAHPIRATEPVAVVFAAQGGQPRVLALRDDFPDTPHQNWTPQGAPCSLCIDDRPWSEAKLTYRPADLIRRIQLWLAKAARGELHDTAQPPDPLFFISQLAIIVPRSALLPATEPVELIGFIRPDNPALIITRVVADTDPRRNGLPGFVVVALRAQPQSMTRLRHAPVTLAALNAELLQAGIDLDGEIKTRLKAWAGIANDSVRRLSSRIAIVVTFPVTAPDSTITDDVRAFISLEAAGQIGVEWGLLLLANSKAAGVAGADNVFVRAVPEGTPSTDDIKIEPAQVHLAFDRELAATVADQATPDRRRAVLVGGGALGSQIGINLAREGRFSWTVADNDYLLPHNMARHALLADEIGAPKALALARQMGWLLNESFTAVAGDVTRPDAELVKEFGEAEVIIDASASVAVSRYLADLGDAHGRRLCVFFNPAGTAVVLLAESADRSITLRNLEAQYHRLVQTDPALDDHLRAEPGVRYSGSCRALTNRIPATNAALLSALGARGLVEALKGDEAAVRIWKVADTGAVQFIEQRGAPAHRATLGDWTIVYDDDLLAELGRLRDGRLPHETGGVLLGIADMSRKSIHVVHALPEPEDSRGSAEGFERGVVGLRTAVSRAVESSLHQLSYVGEWHSHPRKSSPLPSAIDLAQIAWLGGELEHEGLPGLMAIAADDGVFAFVMPRPRSRAS</sequence>
<keyword evidence="3" id="KW-0378">Hydrolase</keyword>
<evidence type="ECO:0000256" key="1">
    <source>
        <dbReference type="ARBA" id="ARBA00022670"/>
    </source>
</evidence>
<dbReference type="GO" id="GO:0006508">
    <property type="term" value="P:proteolysis"/>
    <property type="evidence" value="ECO:0007669"/>
    <property type="project" value="UniProtKB-KW"/>
</dbReference>
<dbReference type="SUPFAM" id="SSF69572">
    <property type="entry name" value="Activating enzymes of the ubiquitin-like proteins"/>
    <property type="match status" value="1"/>
</dbReference>
<dbReference type="InterPro" id="IPR028090">
    <property type="entry name" value="JAB_dom_prok"/>
</dbReference>
<proteinExistence type="predicted"/>
<protein>
    <submittedName>
        <fullName evidence="8">ThiF family adenylyltransferase</fullName>
    </submittedName>
</protein>
<dbReference type="InterPro" id="IPR000594">
    <property type="entry name" value="ThiF_NAD_FAD-bd"/>
</dbReference>
<reference evidence="8" key="1">
    <citation type="submission" date="2020-06" db="EMBL/GenBank/DDBJ databases">
        <title>Whole Genome Sequence of Bradyrhizobium sp. Strain 323S2.</title>
        <authorList>
            <person name="Bromfield E.S.P."/>
        </authorList>
    </citation>
    <scope>NUCLEOTIDE SEQUENCE [LARGE SCALE GENOMIC DNA]</scope>
    <source>
        <strain evidence="8">323S2</strain>
    </source>
</reference>
<dbReference type="GO" id="GO:0016779">
    <property type="term" value="F:nucleotidyltransferase activity"/>
    <property type="evidence" value="ECO:0007669"/>
    <property type="project" value="UniProtKB-KW"/>
</dbReference>
<evidence type="ECO:0000313" key="8">
    <source>
        <dbReference type="EMBL" id="NYY96956.1"/>
    </source>
</evidence>
<dbReference type="Pfam" id="PF14464">
    <property type="entry name" value="Prok-JAB"/>
    <property type="match status" value="1"/>
</dbReference>
<dbReference type="AlphaFoldDB" id="A0A7Z0QMZ3"/>
<dbReference type="GO" id="GO:0008641">
    <property type="term" value="F:ubiquitin-like modifier activating enzyme activity"/>
    <property type="evidence" value="ECO:0007669"/>
    <property type="project" value="InterPro"/>
</dbReference>
<comment type="caution">
    <text evidence="8">The sequence shown here is derived from an EMBL/GenBank/DDBJ whole genome shotgun (WGS) entry which is preliminary data.</text>
</comment>
<dbReference type="InterPro" id="IPR035985">
    <property type="entry name" value="Ubiquitin-activating_enz"/>
</dbReference>
<evidence type="ECO:0000256" key="5">
    <source>
        <dbReference type="ARBA" id="ARBA00023049"/>
    </source>
</evidence>
<dbReference type="GO" id="GO:0046872">
    <property type="term" value="F:metal ion binding"/>
    <property type="evidence" value="ECO:0007669"/>
    <property type="project" value="UniProtKB-KW"/>
</dbReference>
<keyword evidence="2" id="KW-0479">Metal-binding</keyword>
<dbReference type="InterPro" id="IPR032865">
    <property type="entry name" value="Prok-E2_A"/>
</dbReference>
<evidence type="ECO:0000259" key="7">
    <source>
        <dbReference type="Pfam" id="PF14464"/>
    </source>
</evidence>
<accession>A0A7Z0QMZ3</accession>
<dbReference type="Gene3D" id="3.40.140.10">
    <property type="entry name" value="Cytidine Deaminase, domain 2"/>
    <property type="match status" value="1"/>
</dbReference>
<name>A0A7Z0QMZ3_9BRAD</name>
<feature type="domain" description="JAB" evidence="7">
    <location>
        <begin position="617"/>
        <end position="718"/>
    </location>
</feature>
<dbReference type="RefSeq" id="WP_166354618.1">
    <property type="nucleotide sequence ID" value="NZ_CP049702.1"/>
</dbReference>
<evidence type="ECO:0000256" key="3">
    <source>
        <dbReference type="ARBA" id="ARBA00022801"/>
    </source>
</evidence>
<keyword evidence="4" id="KW-0862">Zinc</keyword>